<dbReference type="EMBL" id="JAEPRD010000197">
    <property type="protein sequence ID" value="KAG2194388.1"/>
    <property type="molecule type" value="Genomic_DNA"/>
</dbReference>
<gene>
    <name evidence="2" type="ORF">INT47_006703</name>
</gene>
<name>A0A8H7QKP3_9FUNG</name>
<reference evidence="2" key="1">
    <citation type="submission" date="2020-12" db="EMBL/GenBank/DDBJ databases">
        <title>Metabolic potential, ecology and presence of endohyphal bacteria is reflected in genomic diversity of Mucoromycotina.</title>
        <authorList>
            <person name="Muszewska A."/>
            <person name="Okrasinska A."/>
            <person name="Steczkiewicz K."/>
            <person name="Drgas O."/>
            <person name="Orlowska M."/>
            <person name="Perlinska-Lenart U."/>
            <person name="Aleksandrzak-Piekarczyk T."/>
            <person name="Szatraj K."/>
            <person name="Zielenkiewicz U."/>
            <person name="Pilsyk S."/>
            <person name="Malc E."/>
            <person name="Mieczkowski P."/>
            <person name="Kruszewska J.S."/>
            <person name="Biernat P."/>
            <person name="Pawlowska J."/>
        </authorList>
    </citation>
    <scope>NUCLEOTIDE SEQUENCE</scope>
    <source>
        <strain evidence="2">WA0000017839</strain>
    </source>
</reference>
<accession>A0A8H7QKP3</accession>
<protein>
    <submittedName>
        <fullName evidence="2">Uncharacterized protein</fullName>
    </submittedName>
</protein>
<sequence>MNAYHFGTSLNKEHNKMKSPPPPPPPITNCIPMRTDKRGIPIVQTSPLRTRRHLEREC</sequence>
<feature type="non-terminal residue" evidence="2">
    <location>
        <position position="1"/>
    </location>
</feature>
<keyword evidence="3" id="KW-1185">Reference proteome</keyword>
<dbReference type="AlphaFoldDB" id="A0A8H7QKP3"/>
<feature type="region of interest" description="Disordered" evidence="1">
    <location>
        <begin position="1"/>
        <end position="41"/>
    </location>
</feature>
<evidence type="ECO:0000313" key="2">
    <source>
        <dbReference type="EMBL" id="KAG2194388.1"/>
    </source>
</evidence>
<evidence type="ECO:0000256" key="1">
    <source>
        <dbReference type="SAM" id="MobiDB-lite"/>
    </source>
</evidence>
<evidence type="ECO:0000313" key="3">
    <source>
        <dbReference type="Proteomes" id="UP000603453"/>
    </source>
</evidence>
<comment type="caution">
    <text evidence="2">The sequence shown here is derived from an EMBL/GenBank/DDBJ whole genome shotgun (WGS) entry which is preliminary data.</text>
</comment>
<organism evidence="2 3">
    <name type="scientific">Mucor saturninus</name>
    <dbReference type="NCBI Taxonomy" id="64648"/>
    <lineage>
        <taxon>Eukaryota</taxon>
        <taxon>Fungi</taxon>
        <taxon>Fungi incertae sedis</taxon>
        <taxon>Mucoromycota</taxon>
        <taxon>Mucoromycotina</taxon>
        <taxon>Mucoromycetes</taxon>
        <taxon>Mucorales</taxon>
        <taxon>Mucorineae</taxon>
        <taxon>Mucoraceae</taxon>
        <taxon>Mucor</taxon>
    </lineage>
</organism>
<proteinExistence type="predicted"/>
<dbReference type="Proteomes" id="UP000603453">
    <property type="component" value="Unassembled WGS sequence"/>
</dbReference>